<keyword evidence="3" id="KW-1003">Cell membrane</keyword>
<feature type="region of interest" description="Disordered" evidence="8">
    <location>
        <begin position="1"/>
        <end position="31"/>
    </location>
</feature>
<dbReference type="Gene3D" id="1.10.3720.10">
    <property type="entry name" value="MetI-like"/>
    <property type="match status" value="1"/>
</dbReference>
<evidence type="ECO:0000256" key="2">
    <source>
        <dbReference type="ARBA" id="ARBA00022448"/>
    </source>
</evidence>
<keyword evidence="6 7" id="KW-0472">Membrane</keyword>
<feature type="domain" description="ABC transmembrane type-1" evidence="9">
    <location>
        <begin position="96"/>
        <end position="309"/>
    </location>
</feature>
<evidence type="ECO:0000256" key="4">
    <source>
        <dbReference type="ARBA" id="ARBA00022692"/>
    </source>
</evidence>
<feature type="transmembrane region" description="Helical" evidence="7">
    <location>
        <begin position="133"/>
        <end position="151"/>
    </location>
</feature>
<evidence type="ECO:0000256" key="5">
    <source>
        <dbReference type="ARBA" id="ARBA00022989"/>
    </source>
</evidence>
<evidence type="ECO:0000313" key="11">
    <source>
        <dbReference type="Proteomes" id="UP000730482"/>
    </source>
</evidence>
<evidence type="ECO:0000313" key="10">
    <source>
        <dbReference type="EMBL" id="MBS2550929.1"/>
    </source>
</evidence>
<evidence type="ECO:0000256" key="7">
    <source>
        <dbReference type="RuleBase" id="RU363032"/>
    </source>
</evidence>
<organism evidence="10 11">
    <name type="scientific">Catenulispora pinistramenti</name>
    <dbReference type="NCBI Taxonomy" id="2705254"/>
    <lineage>
        <taxon>Bacteria</taxon>
        <taxon>Bacillati</taxon>
        <taxon>Actinomycetota</taxon>
        <taxon>Actinomycetes</taxon>
        <taxon>Catenulisporales</taxon>
        <taxon>Catenulisporaceae</taxon>
        <taxon>Catenulispora</taxon>
    </lineage>
</organism>
<evidence type="ECO:0000256" key="6">
    <source>
        <dbReference type="ARBA" id="ARBA00023136"/>
    </source>
</evidence>
<evidence type="ECO:0000259" key="9">
    <source>
        <dbReference type="PROSITE" id="PS50928"/>
    </source>
</evidence>
<evidence type="ECO:0000256" key="8">
    <source>
        <dbReference type="SAM" id="MobiDB-lite"/>
    </source>
</evidence>
<dbReference type="EMBL" id="JAAFYZ010000120">
    <property type="protein sequence ID" value="MBS2550929.1"/>
    <property type="molecule type" value="Genomic_DNA"/>
</dbReference>
<feature type="transmembrane region" description="Helical" evidence="7">
    <location>
        <begin position="37"/>
        <end position="62"/>
    </location>
</feature>
<feature type="compositionally biased region" description="Basic residues" evidence="8">
    <location>
        <begin position="22"/>
        <end position="31"/>
    </location>
</feature>
<dbReference type="PANTHER" id="PTHR30193">
    <property type="entry name" value="ABC TRANSPORTER PERMEASE PROTEIN"/>
    <property type="match status" value="1"/>
</dbReference>
<dbReference type="InterPro" id="IPR051393">
    <property type="entry name" value="ABC_transporter_permease"/>
</dbReference>
<accession>A0ABS5KY12</accession>
<proteinExistence type="inferred from homology"/>
<comment type="similarity">
    <text evidence="7">Belongs to the binding-protein-dependent transport system permease family.</text>
</comment>
<dbReference type="InterPro" id="IPR035906">
    <property type="entry name" value="MetI-like_sf"/>
</dbReference>
<gene>
    <name evidence="10" type="ORF">KGQ19_29055</name>
</gene>
<dbReference type="Proteomes" id="UP000730482">
    <property type="component" value="Unassembled WGS sequence"/>
</dbReference>
<dbReference type="CDD" id="cd06261">
    <property type="entry name" value="TM_PBP2"/>
    <property type="match status" value="1"/>
</dbReference>
<evidence type="ECO:0000256" key="3">
    <source>
        <dbReference type="ARBA" id="ARBA00022475"/>
    </source>
</evidence>
<name>A0ABS5KY12_9ACTN</name>
<keyword evidence="2 7" id="KW-0813">Transport</keyword>
<comment type="caution">
    <text evidence="10">The sequence shown here is derived from an EMBL/GenBank/DDBJ whole genome shotgun (WGS) entry which is preliminary data.</text>
</comment>
<keyword evidence="4 7" id="KW-0812">Transmembrane</keyword>
<evidence type="ECO:0000256" key="1">
    <source>
        <dbReference type="ARBA" id="ARBA00004651"/>
    </source>
</evidence>
<feature type="transmembrane region" description="Helical" evidence="7">
    <location>
        <begin position="184"/>
        <end position="205"/>
    </location>
</feature>
<feature type="transmembrane region" description="Helical" evidence="7">
    <location>
        <begin position="226"/>
        <end position="245"/>
    </location>
</feature>
<dbReference type="InterPro" id="IPR000515">
    <property type="entry name" value="MetI-like"/>
</dbReference>
<comment type="subcellular location">
    <subcellularLocation>
        <location evidence="1 7">Cell membrane</location>
        <topology evidence="1 7">Multi-pass membrane protein</topology>
    </subcellularLocation>
</comment>
<dbReference type="Pfam" id="PF00528">
    <property type="entry name" value="BPD_transp_1"/>
    <property type="match status" value="1"/>
</dbReference>
<keyword evidence="11" id="KW-1185">Reference proteome</keyword>
<dbReference type="PANTHER" id="PTHR30193:SF1">
    <property type="entry name" value="ABC TRANSPORTER PERMEASE PROTEIN YESP-RELATED"/>
    <property type="match status" value="1"/>
</dbReference>
<feature type="transmembrane region" description="Helical" evidence="7">
    <location>
        <begin position="100"/>
        <end position="121"/>
    </location>
</feature>
<protein>
    <submittedName>
        <fullName evidence="10">Sugar ABC transporter permease</fullName>
    </submittedName>
</protein>
<keyword evidence="5 7" id="KW-1133">Transmembrane helix</keyword>
<dbReference type="PROSITE" id="PS50928">
    <property type="entry name" value="ABC_TM1"/>
    <property type="match status" value="1"/>
</dbReference>
<reference evidence="10 11" key="1">
    <citation type="submission" date="2020-02" db="EMBL/GenBank/DDBJ databases">
        <title>Acidophilic actinobacteria isolated from forest soil.</title>
        <authorList>
            <person name="Golinska P."/>
        </authorList>
    </citation>
    <scope>NUCLEOTIDE SEQUENCE [LARGE SCALE GENOMIC DNA]</scope>
    <source>
        <strain evidence="10 11">NL8</strain>
    </source>
</reference>
<dbReference type="RefSeq" id="WP_212014692.1">
    <property type="nucleotide sequence ID" value="NZ_JAAFYZ010000120.1"/>
</dbReference>
<sequence length="321" mass="35296">MSSPTSTLSAAPRSGPGATAAKKAKVRPGGRRRTNGAAYIMLSPWILGTVGVLLLPLLYSLYLSFTQYDLLSQPHWVGLQNYREMFTADPRFVHSVWVTVQYVIASAPLKLLMALGVALLLAKPRRGQGLYRALFYLPSLLGTSVAIAIVWQGTFDVNGPFNQFLNLFGIKGGAWVSDPSTVRWVIVGLAMWQFGAPMVIFLAGLKQIPRELYEAAEVDGAGTWRRFWSITLPALSPVILFNLVVEMIGAFQAFTPAQLVGDGQGGPVDSTLFYTLYLYQKAFTEQQMGYAAAMAWVLILGLSVLTGLLFWSSRFWVHYGD</sequence>
<feature type="transmembrane region" description="Helical" evidence="7">
    <location>
        <begin position="288"/>
        <end position="311"/>
    </location>
</feature>
<dbReference type="SUPFAM" id="SSF161098">
    <property type="entry name" value="MetI-like"/>
    <property type="match status" value="1"/>
</dbReference>